<dbReference type="SUPFAM" id="SSF47413">
    <property type="entry name" value="lambda repressor-like DNA-binding domains"/>
    <property type="match status" value="1"/>
</dbReference>
<dbReference type="InterPro" id="IPR001387">
    <property type="entry name" value="Cro/C1-type_HTH"/>
</dbReference>
<organism evidence="2 3">
    <name type="scientific">Xenorhabdus japonica</name>
    <dbReference type="NCBI Taxonomy" id="53341"/>
    <lineage>
        <taxon>Bacteria</taxon>
        <taxon>Pseudomonadati</taxon>
        <taxon>Pseudomonadota</taxon>
        <taxon>Gammaproteobacteria</taxon>
        <taxon>Enterobacterales</taxon>
        <taxon>Morganellaceae</taxon>
        <taxon>Xenorhabdus</taxon>
    </lineage>
</organism>
<dbReference type="CDD" id="cd00093">
    <property type="entry name" value="HTH_XRE"/>
    <property type="match status" value="1"/>
</dbReference>
<accession>A0A1I5EHD5</accession>
<dbReference type="RefSeq" id="WP_092521525.1">
    <property type="nucleotide sequence ID" value="NZ_CAWRAH010000012.1"/>
</dbReference>
<dbReference type="InterPro" id="IPR010982">
    <property type="entry name" value="Lambda_DNA-bd_dom_sf"/>
</dbReference>
<name>A0A1I5EHD5_9GAMM</name>
<dbReference type="Pfam" id="PF01381">
    <property type="entry name" value="HTH_3"/>
    <property type="match status" value="1"/>
</dbReference>
<sequence length="66" mass="7708">METISKRLKNRRYELNMTQAQLAELSGTRQQSIQRIEAGITKRPRFILEIAKALDCDPLWLQYGSK</sequence>
<dbReference type="SMART" id="SM00530">
    <property type="entry name" value="HTH_XRE"/>
    <property type="match status" value="1"/>
</dbReference>
<keyword evidence="3" id="KW-1185">Reference proteome</keyword>
<dbReference type="EMBL" id="FOVO01000070">
    <property type="protein sequence ID" value="SFO10810.1"/>
    <property type="molecule type" value="Genomic_DNA"/>
</dbReference>
<evidence type="ECO:0000313" key="2">
    <source>
        <dbReference type="EMBL" id="SFO10810.1"/>
    </source>
</evidence>
<dbReference type="PROSITE" id="PS50943">
    <property type="entry name" value="HTH_CROC1"/>
    <property type="match status" value="1"/>
</dbReference>
<feature type="domain" description="HTH cro/C1-type" evidence="1">
    <location>
        <begin position="8"/>
        <end position="61"/>
    </location>
</feature>
<dbReference type="STRING" id="53341.SAMN05421579_1703"/>
<protein>
    <submittedName>
        <fullName evidence="2">Helix-turn-helix</fullName>
    </submittedName>
</protein>
<dbReference type="Gene3D" id="1.10.260.40">
    <property type="entry name" value="lambda repressor-like DNA-binding domains"/>
    <property type="match status" value="1"/>
</dbReference>
<evidence type="ECO:0000259" key="1">
    <source>
        <dbReference type="PROSITE" id="PS50943"/>
    </source>
</evidence>
<dbReference type="GO" id="GO:0003677">
    <property type="term" value="F:DNA binding"/>
    <property type="evidence" value="ECO:0007669"/>
    <property type="project" value="InterPro"/>
</dbReference>
<dbReference type="Proteomes" id="UP000199011">
    <property type="component" value="Unassembled WGS sequence"/>
</dbReference>
<gene>
    <name evidence="2" type="ORF">SAMN05421579_1703</name>
</gene>
<dbReference type="AlphaFoldDB" id="A0A1I5EHD5"/>
<evidence type="ECO:0000313" key="3">
    <source>
        <dbReference type="Proteomes" id="UP000199011"/>
    </source>
</evidence>
<reference evidence="3" key="1">
    <citation type="submission" date="2016-10" db="EMBL/GenBank/DDBJ databases">
        <authorList>
            <person name="Varghese N."/>
            <person name="Submissions S."/>
        </authorList>
    </citation>
    <scope>NUCLEOTIDE SEQUENCE [LARGE SCALE GENOMIC DNA]</scope>
    <source>
        <strain evidence="3">DSM 16522</strain>
    </source>
</reference>
<proteinExistence type="predicted"/>
<dbReference type="OrthoDB" id="9791537at2"/>